<dbReference type="InterPro" id="IPR017871">
    <property type="entry name" value="ABC_transporter-like_CS"/>
</dbReference>
<gene>
    <name evidence="6" type="primary">pstB</name>
    <name evidence="6" type="ORF">CJJ23_02090</name>
</gene>
<dbReference type="AlphaFoldDB" id="A0A269TKE8"/>
<dbReference type="PANTHER" id="PTHR43423">
    <property type="entry name" value="ABC TRANSPORTER I FAMILY MEMBER 17"/>
    <property type="match status" value="1"/>
</dbReference>
<dbReference type="GO" id="GO:0016020">
    <property type="term" value="C:membrane"/>
    <property type="evidence" value="ECO:0007669"/>
    <property type="project" value="InterPro"/>
</dbReference>
<evidence type="ECO:0000256" key="3">
    <source>
        <dbReference type="ARBA" id="ARBA00022840"/>
    </source>
</evidence>
<reference evidence="7" key="1">
    <citation type="submission" date="2017-08" db="EMBL/GenBank/DDBJ databases">
        <authorList>
            <person name="Alvarez-Ponce D."/>
            <person name="Weitzman C.L."/>
            <person name="Tillett R.L."/>
            <person name="Sandmeier F.C."/>
            <person name="Tracy C.R."/>
        </authorList>
    </citation>
    <scope>NUCLEOTIDE SEQUENCE [LARGE SCALE GENOMIC DNA]</scope>
    <source>
        <strain evidence="7">723</strain>
    </source>
</reference>
<organism evidence="6 7">
    <name type="scientific">Mycoplasmopsis agassizii</name>
    <dbReference type="NCBI Taxonomy" id="33922"/>
    <lineage>
        <taxon>Bacteria</taxon>
        <taxon>Bacillati</taxon>
        <taxon>Mycoplasmatota</taxon>
        <taxon>Mycoplasmoidales</taxon>
        <taxon>Metamycoplasmataceae</taxon>
        <taxon>Mycoplasmopsis</taxon>
    </lineage>
</organism>
<keyword evidence="2" id="KW-0547">Nucleotide-binding</keyword>
<dbReference type="InterPro" id="IPR027417">
    <property type="entry name" value="P-loop_NTPase"/>
</dbReference>
<dbReference type="EMBL" id="NQNY01000005">
    <property type="protein sequence ID" value="PAK21418.1"/>
    <property type="molecule type" value="Genomic_DNA"/>
</dbReference>
<evidence type="ECO:0000256" key="4">
    <source>
        <dbReference type="ARBA" id="ARBA00023136"/>
    </source>
</evidence>
<dbReference type="SMART" id="SM00382">
    <property type="entry name" value="AAA"/>
    <property type="match status" value="1"/>
</dbReference>
<dbReference type="GO" id="GO:0016887">
    <property type="term" value="F:ATP hydrolysis activity"/>
    <property type="evidence" value="ECO:0007669"/>
    <property type="project" value="InterPro"/>
</dbReference>
<dbReference type="Pfam" id="PF00005">
    <property type="entry name" value="ABC_tran"/>
    <property type="match status" value="1"/>
</dbReference>
<dbReference type="SUPFAM" id="SSF52540">
    <property type="entry name" value="P-loop containing nucleoside triphosphate hydrolases"/>
    <property type="match status" value="1"/>
</dbReference>
<keyword evidence="3 6" id="KW-0067">ATP-binding</keyword>
<dbReference type="PANTHER" id="PTHR43423:SF1">
    <property type="entry name" value="ABC TRANSPORTER I FAMILY MEMBER 17"/>
    <property type="match status" value="1"/>
</dbReference>
<dbReference type="InterPro" id="IPR003593">
    <property type="entry name" value="AAA+_ATPase"/>
</dbReference>
<comment type="caution">
    <text evidence="6">The sequence shown here is derived from an EMBL/GenBank/DDBJ whole genome shotgun (WGS) entry which is preliminary data.</text>
</comment>
<evidence type="ECO:0000313" key="6">
    <source>
        <dbReference type="EMBL" id="PAK21418.1"/>
    </source>
</evidence>
<dbReference type="CDD" id="cd03260">
    <property type="entry name" value="ABC_PstB_phosphate_transporter"/>
    <property type="match status" value="1"/>
</dbReference>
<dbReference type="Gene3D" id="3.40.50.300">
    <property type="entry name" value="P-loop containing nucleotide triphosphate hydrolases"/>
    <property type="match status" value="1"/>
</dbReference>
<evidence type="ECO:0000313" key="7">
    <source>
        <dbReference type="Proteomes" id="UP000216943"/>
    </source>
</evidence>
<dbReference type="GO" id="GO:0005524">
    <property type="term" value="F:ATP binding"/>
    <property type="evidence" value="ECO:0007669"/>
    <property type="project" value="UniProtKB-KW"/>
</dbReference>
<dbReference type="GO" id="GO:0005315">
    <property type="term" value="F:phosphate transmembrane transporter activity"/>
    <property type="evidence" value="ECO:0007669"/>
    <property type="project" value="InterPro"/>
</dbReference>
<name>A0A269TKE8_9BACT</name>
<feature type="domain" description="ABC transporter" evidence="5">
    <location>
        <begin position="31"/>
        <end position="272"/>
    </location>
</feature>
<accession>A0A269TKE8</accession>
<dbReference type="Proteomes" id="UP000216943">
    <property type="component" value="Unassembled WGS sequence"/>
</dbReference>
<sequence>MLKQLSNIIKSKKPVKVIDVKQDFDKQNHVFEVRDFSIYYGAKKAIHDLNVDIKKNKVTAFIGPSGSGKSTFIRAFNLMNDFTADARSEGDIYFDGKNIRSKSLTNIELRTKVGMVFQKPTVFNLSIYENVAFALKIHGIRDKKVLDKIVQTSLESAALWDEVKNTLDKKASSLSGGQQQRLSIARAIALKPEVLLMDEPTSALDPIATAKIEQLINKLKNDFTIIIVTHSMAQAQRISDETFYFYQGHLIEKGSTKDIFTNPKHKETKDYINGKIG</sequence>
<dbReference type="PROSITE" id="PS00211">
    <property type="entry name" value="ABC_TRANSPORTER_1"/>
    <property type="match status" value="1"/>
</dbReference>
<dbReference type="RefSeq" id="WP_095334723.1">
    <property type="nucleotide sequence ID" value="NZ_NQNY01000005.1"/>
</dbReference>
<proteinExistence type="predicted"/>
<protein>
    <submittedName>
        <fullName evidence="6">Phosphate ABC transporter ATP-binding protein</fullName>
    </submittedName>
</protein>
<keyword evidence="1" id="KW-0813">Transport</keyword>
<dbReference type="OrthoDB" id="9802185at2"/>
<dbReference type="PROSITE" id="PS50893">
    <property type="entry name" value="ABC_TRANSPORTER_2"/>
    <property type="match status" value="1"/>
</dbReference>
<evidence type="ECO:0000256" key="2">
    <source>
        <dbReference type="ARBA" id="ARBA00022741"/>
    </source>
</evidence>
<dbReference type="GO" id="GO:0035435">
    <property type="term" value="P:phosphate ion transmembrane transport"/>
    <property type="evidence" value="ECO:0007669"/>
    <property type="project" value="InterPro"/>
</dbReference>
<dbReference type="NCBIfam" id="TIGR00972">
    <property type="entry name" value="3a0107s01c2"/>
    <property type="match status" value="1"/>
</dbReference>
<evidence type="ECO:0000256" key="1">
    <source>
        <dbReference type="ARBA" id="ARBA00022448"/>
    </source>
</evidence>
<dbReference type="InterPro" id="IPR005670">
    <property type="entry name" value="PstB-like"/>
</dbReference>
<keyword evidence="4" id="KW-0472">Membrane</keyword>
<evidence type="ECO:0000259" key="5">
    <source>
        <dbReference type="PROSITE" id="PS50893"/>
    </source>
</evidence>
<dbReference type="InterPro" id="IPR003439">
    <property type="entry name" value="ABC_transporter-like_ATP-bd"/>
</dbReference>